<dbReference type="Pfam" id="PF17389">
    <property type="entry name" value="Bac_rhamnosid6H"/>
    <property type="match status" value="1"/>
</dbReference>
<dbReference type="Gene3D" id="2.60.420.10">
    <property type="entry name" value="Maltose phosphorylase, domain 3"/>
    <property type="match status" value="1"/>
</dbReference>
<protein>
    <recommendedName>
        <fullName evidence="2">alpha-L-rhamnosidase</fullName>
        <ecNumber evidence="2">3.2.1.40</ecNumber>
    </recommendedName>
</protein>
<dbReference type="Pfam" id="PF25788">
    <property type="entry name" value="Ig_Rha78A_N"/>
    <property type="match status" value="1"/>
</dbReference>
<proteinExistence type="predicted"/>
<dbReference type="InterPro" id="IPR013783">
    <property type="entry name" value="Ig-like_fold"/>
</dbReference>
<organism evidence="9 10">
    <name type="scientific">Rahnella victoriana</name>
    <dbReference type="NCBI Taxonomy" id="1510570"/>
    <lineage>
        <taxon>Bacteria</taxon>
        <taxon>Pseudomonadati</taxon>
        <taxon>Pseudomonadota</taxon>
        <taxon>Gammaproteobacteria</taxon>
        <taxon>Enterobacterales</taxon>
        <taxon>Yersiniaceae</taxon>
        <taxon>Rahnella</taxon>
    </lineage>
</organism>
<reference evidence="9 10" key="1">
    <citation type="submission" date="2020-11" db="EMBL/GenBank/DDBJ databases">
        <title>Taxonomic investigation of Rahnella spp.</title>
        <authorList>
            <person name="Lee S.D."/>
        </authorList>
    </citation>
    <scope>NUCLEOTIDE SEQUENCE [LARGE SCALE GENOMIC DNA]</scope>
    <source>
        <strain evidence="9 10">SAP-10</strain>
    </source>
</reference>
<dbReference type="InterPro" id="IPR013737">
    <property type="entry name" value="Bac_rhamnosid_N"/>
</dbReference>
<gene>
    <name evidence="9" type="ORF">IV431_17985</name>
</gene>
<dbReference type="Gene3D" id="1.50.10.10">
    <property type="match status" value="1"/>
</dbReference>
<dbReference type="GO" id="GO:0016787">
    <property type="term" value="F:hydrolase activity"/>
    <property type="evidence" value="ECO:0007669"/>
    <property type="project" value="UniProtKB-KW"/>
</dbReference>
<evidence type="ECO:0000256" key="1">
    <source>
        <dbReference type="ARBA" id="ARBA00001445"/>
    </source>
</evidence>
<dbReference type="InterPro" id="IPR035398">
    <property type="entry name" value="Bac_rhamnosid_C"/>
</dbReference>
<name>A0ABS0DU94_9GAMM</name>
<dbReference type="Pfam" id="PF17390">
    <property type="entry name" value="Bac_rhamnosid_C"/>
    <property type="match status" value="1"/>
</dbReference>
<dbReference type="RefSeq" id="WP_195817738.1">
    <property type="nucleotide sequence ID" value="NZ_JADOBH010000004.1"/>
</dbReference>
<dbReference type="Gene3D" id="2.60.40.10">
    <property type="entry name" value="Immunoglobulins"/>
    <property type="match status" value="1"/>
</dbReference>
<dbReference type="Proteomes" id="UP000600307">
    <property type="component" value="Unassembled WGS sequence"/>
</dbReference>
<evidence type="ECO:0000259" key="6">
    <source>
        <dbReference type="Pfam" id="PF08531"/>
    </source>
</evidence>
<feature type="domain" description="Alpha-L-rhamnosidase six-hairpin glycosidase" evidence="7">
    <location>
        <begin position="470"/>
        <end position="799"/>
    </location>
</feature>
<evidence type="ECO:0000313" key="9">
    <source>
        <dbReference type="EMBL" id="MBF7957453.1"/>
    </source>
</evidence>
<evidence type="ECO:0000256" key="3">
    <source>
        <dbReference type="ARBA" id="ARBA00022801"/>
    </source>
</evidence>
<feature type="domain" description="Alpha-L-rhamnosidase concanavalin-like" evidence="5">
    <location>
        <begin position="360"/>
        <end position="456"/>
    </location>
</feature>
<comment type="caution">
    <text evidence="9">The sequence shown here is derived from an EMBL/GenBank/DDBJ whole genome shotgun (WGS) entry which is preliminary data.</text>
</comment>
<dbReference type="InterPro" id="IPR008902">
    <property type="entry name" value="Rhamnosid_concanavalin"/>
</dbReference>
<evidence type="ECO:0000259" key="8">
    <source>
        <dbReference type="Pfam" id="PF17390"/>
    </source>
</evidence>
<dbReference type="PANTHER" id="PTHR33307">
    <property type="entry name" value="ALPHA-RHAMNOSIDASE (EUROFUNG)"/>
    <property type="match status" value="1"/>
</dbReference>
<dbReference type="InterPro" id="IPR008928">
    <property type="entry name" value="6-hairpin_glycosidase_sf"/>
</dbReference>
<feature type="signal peptide" evidence="4">
    <location>
        <begin position="1"/>
        <end position="24"/>
    </location>
</feature>
<evidence type="ECO:0000259" key="7">
    <source>
        <dbReference type="Pfam" id="PF17389"/>
    </source>
</evidence>
<accession>A0ABS0DU94</accession>
<evidence type="ECO:0000259" key="5">
    <source>
        <dbReference type="Pfam" id="PF05592"/>
    </source>
</evidence>
<feature type="domain" description="Alpha-L-rhamnosidase C-terminal" evidence="8">
    <location>
        <begin position="810"/>
        <end position="883"/>
    </location>
</feature>
<evidence type="ECO:0000256" key="4">
    <source>
        <dbReference type="SAM" id="SignalP"/>
    </source>
</evidence>
<evidence type="ECO:0000313" key="10">
    <source>
        <dbReference type="Proteomes" id="UP000600307"/>
    </source>
</evidence>
<dbReference type="PANTHER" id="PTHR33307:SF6">
    <property type="entry name" value="ALPHA-RHAMNOSIDASE (EUROFUNG)-RELATED"/>
    <property type="match status" value="1"/>
</dbReference>
<dbReference type="SUPFAM" id="SSF48208">
    <property type="entry name" value="Six-hairpin glycosidases"/>
    <property type="match status" value="1"/>
</dbReference>
<dbReference type="EMBL" id="JADOBH010000004">
    <property type="protein sequence ID" value="MBF7957453.1"/>
    <property type="molecule type" value="Genomic_DNA"/>
</dbReference>
<feature type="chain" id="PRO_5045086823" description="alpha-L-rhamnosidase" evidence="4">
    <location>
        <begin position="25"/>
        <end position="921"/>
    </location>
</feature>
<evidence type="ECO:0000256" key="2">
    <source>
        <dbReference type="ARBA" id="ARBA00012652"/>
    </source>
</evidence>
<dbReference type="InterPro" id="IPR035396">
    <property type="entry name" value="Bac_rhamnosid6H"/>
</dbReference>
<keyword evidence="3 9" id="KW-0378">Hydrolase</keyword>
<feature type="domain" description="Bacterial alpha-L-rhamnosidase N-terminal" evidence="6">
    <location>
        <begin position="181"/>
        <end position="359"/>
    </location>
</feature>
<comment type="catalytic activity">
    <reaction evidence="1">
        <text>Hydrolysis of terminal non-reducing alpha-L-rhamnose residues in alpha-L-rhamnosides.</text>
        <dbReference type="EC" id="3.2.1.40"/>
    </reaction>
</comment>
<dbReference type="InterPro" id="IPR016007">
    <property type="entry name" value="Alpha_rhamnosid"/>
</dbReference>
<keyword evidence="10" id="KW-1185">Reference proteome</keyword>
<dbReference type="Pfam" id="PF08531">
    <property type="entry name" value="Bac_rhamnosid_N"/>
    <property type="match status" value="1"/>
</dbReference>
<sequence length="921" mass="103550">MYLYKISRFSPVMLMMLIPLNAHAVPQIQPSDLRLELQKQPLLVEDLNHFSMNWVLNSNQRNDIQTAYRIVISADADFIDAKGRIINQKPFWDSGKVNTSDSSGVIYHGPQLSAATRYYWAVQTWNRQNEASPFSSISHFDTALKNNWRAKPVWVAQRPDNNNQEDDWAFFRKEFRVSNKAIKRAIIYSTGTNPVESRQYVYKVNLNGDFVGLGPVRGFDGKTFYNAFDVTPHIKAGQENILSASAFSYGDKKSFMAELRIDYADGDVQIIATDGSWKSLARNKAFPYAGDVHDPEAISWVGFRYPHENINVKEYPSGFQNIHFDDAKWQPVVIKPDLKNLVGYPAENLTKRNISPVSVKKTTDNKFLLDYGVTVVGGMNLTIDTGDKGGEVVTIKAGEVMKDPQEVQWKTAALVNNNDVWTLKNGPQSVEHFGFRVFRYAEVSGLPDFVTEKNLNNYLTTFTLQYPFDDQAASFRSSNEQLNKIWAFSRDSIKNLNHDLYVDSPNRERAPYEADTYIQQLSNYSLSNDYALARFSVDWLTHNSTWPMEWKVYNILNSWNDYLYTGDRKLIERNFSLLQTKIPPKLLQGFSPKTGLVTASYGDGGPGPDHDIVDWPKKLRDGYQFSDTHIVTNVFFFAATKAMSDIAAALNKTQDSKKYVELYSKSRTGIQKTFFDRQHEAFRDNVNGELHFSSQANSFVTALGAASPTQSVNAANYLAEQKMLKGSVYSSLFALTAMAENGQAEEAVNQITGMNSDGVPRENSHNWRHMMELGSGSTMEAWNETDDFTVSHSHPWGTSPSIVIPESLFGIKPLEPGWAVFQVKPARAGLSNASVKVPTIRGAVKVSYETVGTVLHLKVSVPVNTHAFIYIPADKVTAVKESGSALRTTQDNPEIVGVQDGYLKVKVGSGDYNFTSELVRF</sequence>
<dbReference type="Gene3D" id="2.60.120.260">
    <property type="entry name" value="Galactose-binding domain-like"/>
    <property type="match status" value="2"/>
</dbReference>
<dbReference type="EC" id="3.2.1.40" evidence="2"/>
<keyword evidence="4" id="KW-0732">Signal</keyword>
<dbReference type="InterPro" id="IPR012341">
    <property type="entry name" value="6hp_glycosidase-like_sf"/>
</dbReference>
<dbReference type="Pfam" id="PF05592">
    <property type="entry name" value="Bac_rhamnosid"/>
    <property type="match status" value="1"/>
</dbReference>